<comment type="function">
    <text evidence="8">Chaperonin implicated in mitochondrial protein import and macromolecular assembly. Together with Hsp10, facilitates the correct folding of imported proteins. May also prevent misfolding and promote the refolding and proper assembly of unfolded polypeptides generated under stress conditions in the mitochondrial matrix. The functional units of these chaperonins consist of heptameric rings of the large subunit Hsp60, which function as a back-to-back double ring. In a cyclic reaction, Hsp60 ring complexes bind one unfolded substrate protein per ring, followed by the binding of ATP and association with 2 heptameric rings of the co-chaperonin Hsp10. This leads to sequestration of the substrate protein in the inner cavity of Hsp60 where, for a certain period of time, it can fold undisturbed by other cell components. Synchronous hydrolysis of ATP in all Hsp60 subunits results in the dissociation of the chaperonin rings and the release of ADP and the folded substrate protein.</text>
</comment>
<dbReference type="GO" id="GO:0042026">
    <property type="term" value="P:protein refolding"/>
    <property type="evidence" value="ECO:0007669"/>
    <property type="project" value="InterPro"/>
</dbReference>
<dbReference type="PANTHER" id="PTHR14667:SF2">
    <property type="entry name" value="BARDET-BIEDL SYNDROME 10 PROTEIN"/>
    <property type="match status" value="1"/>
</dbReference>
<evidence type="ECO:0000256" key="2">
    <source>
        <dbReference type="ARBA" id="ARBA00012198"/>
    </source>
</evidence>
<keyword evidence="4" id="KW-0143">Chaperone</keyword>
<protein>
    <recommendedName>
        <fullName evidence="3">60 kDa heat shock protein, mitochondrial</fullName>
        <ecNumber evidence="2">5.6.1.7</ecNumber>
    </recommendedName>
    <alternativeName>
        <fullName evidence="5">60 kDa chaperonin</fullName>
    </alternativeName>
    <alternativeName>
        <fullName evidence="7">Chaperonin 60</fullName>
    </alternativeName>
    <alternativeName>
        <fullName evidence="6">Heat shock protein 60</fullName>
    </alternativeName>
</protein>
<evidence type="ECO:0000256" key="8">
    <source>
        <dbReference type="ARBA" id="ARBA00037436"/>
    </source>
</evidence>
<evidence type="ECO:0000313" key="10">
    <source>
        <dbReference type="EMBL" id="CAI5779015.1"/>
    </source>
</evidence>
<dbReference type="GO" id="GO:0140662">
    <property type="term" value="F:ATP-dependent protein folding chaperone"/>
    <property type="evidence" value="ECO:0007669"/>
    <property type="project" value="InterPro"/>
</dbReference>
<evidence type="ECO:0000256" key="6">
    <source>
        <dbReference type="ARBA" id="ARBA00030005"/>
    </source>
</evidence>
<sequence>MATARRLGPGRLAQEAAALAAVVQGSVGPRGGHVLLTRPTGEVLLSRDGRRVLEALNVESPTARMMISCISTHCNLTGDGAKTFIIILSVLLQELEQLVKGGSPSCYEKIQGRENCKEKIYRLKHVSQLLIMIQMDILDYIVTRDLEKHFHSVFSVSDEEISMSTIGLVLEAYFSGKVGINRQKFLSQLSCDFYFRVTAGKNRSEVLCFVDDCFAELHTTVTGLPVSSSRILDGLILHRDFAVYCPADGDKRVLVITEPIQPAYSDLGAEVVVTAENQHGASKTWITKRTEAVLKHMQDNDIKVILSSVKQQEAVHNYAKSSGISIVECLSPEEISLIYRITNISPFKPSLDNIHTEITEAAVAKFCQPLYLGTKRFVHIGFERTCALQLHCVILCGPVHGVTEQHVCAFHGAFKMLRQMFTVVCLTEQNLSETLHNSQQCSDAQQHFVEKHTDCGEVHACAKQPRPCGFEMEEDSVVSASSVDRELACSSIHLPNSGVDLAHDAMCSELRECERDLVDVQKVSQKRSHPKGMLRMDGNESLAKNQLAPTRAERSISSRNVLVHPQPTEDSCTRQGRGVKEADNIRSHIQSNSSSYLKEGSVLPVGGIFEILLHYYLSCYAKRCQSANVSILCAVIADALLSVPKTLSRAQKRDAFPQLYLEVTSAVRNNRPLLPNQERLESVSCKYQLVASILQCAARLLSIDLIVGIKRLPQKTEESDSEADL</sequence>
<dbReference type="InterPro" id="IPR001844">
    <property type="entry name" value="Cpn60/GroEL"/>
</dbReference>
<proteinExistence type="inferred from homology"/>
<keyword evidence="11" id="KW-1185">Reference proteome</keyword>
<comment type="similarity">
    <text evidence="1 9">Belongs to the chaperonin (HSP60) family.</text>
</comment>
<accession>A0AA35KIW3</accession>
<dbReference type="InterPro" id="IPR027409">
    <property type="entry name" value="GroEL-like_apical_dom_sf"/>
</dbReference>
<evidence type="ECO:0000256" key="3">
    <source>
        <dbReference type="ARBA" id="ARBA00019981"/>
    </source>
</evidence>
<evidence type="ECO:0000313" key="11">
    <source>
        <dbReference type="Proteomes" id="UP001178461"/>
    </source>
</evidence>
<dbReference type="Pfam" id="PF00118">
    <property type="entry name" value="Cpn60_TCP1"/>
    <property type="match status" value="1"/>
</dbReference>
<evidence type="ECO:0000256" key="5">
    <source>
        <dbReference type="ARBA" id="ARBA00029756"/>
    </source>
</evidence>
<reference evidence="10" key="1">
    <citation type="submission" date="2022-12" db="EMBL/GenBank/DDBJ databases">
        <authorList>
            <person name="Alioto T."/>
            <person name="Alioto T."/>
            <person name="Gomez Garrido J."/>
        </authorList>
    </citation>
    <scope>NUCLEOTIDE SEQUENCE</scope>
</reference>
<dbReference type="PRINTS" id="PR00298">
    <property type="entry name" value="CHAPERONIN60"/>
</dbReference>
<dbReference type="InterPro" id="IPR042619">
    <property type="entry name" value="BBS10"/>
</dbReference>
<dbReference type="InterPro" id="IPR027413">
    <property type="entry name" value="GROEL-like_equatorial_sf"/>
</dbReference>
<dbReference type="Gene3D" id="3.30.260.10">
    <property type="entry name" value="TCP-1-like chaperonin intermediate domain"/>
    <property type="match status" value="1"/>
</dbReference>
<evidence type="ECO:0000256" key="4">
    <source>
        <dbReference type="ARBA" id="ARBA00023186"/>
    </source>
</evidence>
<dbReference type="Proteomes" id="UP001178461">
    <property type="component" value="Chromosome 7"/>
</dbReference>
<name>A0AA35KIW3_9SAUR</name>
<dbReference type="EC" id="5.6.1.7" evidence="2"/>
<dbReference type="SUPFAM" id="SSF52029">
    <property type="entry name" value="GroEL apical domain-like"/>
    <property type="match status" value="1"/>
</dbReference>
<dbReference type="PANTHER" id="PTHR14667">
    <property type="entry name" value="BARDET-BIEDL SYNDROME 10 PROTEIN"/>
    <property type="match status" value="1"/>
</dbReference>
<dbReference type="InterPro" id="IPR002423">
    <property type="entry name" value="Cpn60/GroEL/TCP-1"/>
</dbReference>
<dbReference type="SUPFAM" id="SSF48592">
    <property type="entry name" value="GroEL equatorial domain-like"/>
    <property type="match status" value="1"/>
</dbReference>
<dbReference type="GO" id="GO:0051131">
    <property type="term" value="P:chaperone-mediated protein complex assembly"/>
    <property type="evidence" value="ECO:0007669"/>
    <property type="project" value="InterPro"/>
</dbReference>
<dbReference type="Gene3D" id="3.50.7.10">
    <property type="entry name" value="GroEL"/>
    <property type="match status" value="1"/>
</dbReference>
<dbReference type="InterPro" id="IPR027410">
    <property type="entry name" value="TCP-1-like_intermed_sf"/>
</dbReference>
<organism evidence="10 11">
    <name type="scientific">Podarcis lilfordi</name>
    <name type="common">Lilford's wall lizard</name>
    <dbReference type="NCBI Taxonomy" id="74358"/>
    <lineage>
        <taxon>Eukaryota</taxon>
        <taxon>Metazoa</taxon>
        <taxon>Chordata</taxon>
        <taxon>Craniata</taxon>
        <taxon>Vertebrata</taxon>
        <taxon>Euteleostomi</taxon>
        <taxon>Lepidosauria</taxon>
        <taxon>Squamata</taxon>
        <taxon>Bifurcata</taxon>
        <taxon>Unidentata</taxon>
        <taxon>Episquamata</taxon>
        <taxon>Laterata</taxon>
        <taxon>Lacertibaenia</taxon>
        <taxon>Lacertidae</taxon>
        <taxon>Podarcis</taxon>
    </lineage>
</organism>
<evidence type="ECO:0000256" key="7">
    <source>
        <dbReference type="ARBA" id="ARBA00031799"/>
    </source>
</evidence>
<gene>
    <name evidence="10" type="ORF">PODLI_1B030334</name>
</gene>
<evidence type="ECO:0000256" key="9">
    <source>
        <dbReference type="RuleBase" id="RU000418"/>
    </source>
</evidence>
<dbReference type="GO" id="GO:0005524">
    <property type="term" value="F:ATP binding"/>
    <property type="evidence" value="ECO:0007669"/>
    <property type="project" value="InterPro"/>
</dbReference>
<dbReference type="AlphaFoldDB" id="A0AA35KIW3"/>
<dbReference type="EMBL" id="OX395132">
    <property type="protein sequence ID" value="CAI5779015.1"/>
    <property type="molecule type" value="Genomic_DNA"/>
</dbReference>
<dbReference type="Gene3D" id="1.10.560.10">
    <property type="entry name" value="GroEL-like equatorial domain"/>
    <property type="match status" value="2"/>
</dbReference>
<evidence type="ECO:0000256" key="1">
    <source>
        <dbReference type="ARBA" id="ARBA00006607"/>
    </source>
</evidence>